<reference evidence="7 8" key="1">
    <citation type="submission" date="2017-06" db="EMBL/GenBank/DDBJ databases">
        <title>Comparative genomic analysis of Ambrosia Fusariam Clade fungi.</title>
        <authorList>
            <person name="Stajich J.E."/>
            <person name="Carrillo J."/>
            <person name="Kijimoto T."/>
            <person name="Eskalen A."/>
            <person name="O'Donnell K."/>
            <person name="Kasson M."/>
        </authorList>
    </citation>
    <scope>NUCLEOTIDE SEQUENCE [LARGE SCALE GENOMIC DNA]</scope>
    <source>
        <strain evidence="7 8">NRRL62579</strain>
    </source>
</reference>
<dbReference type="GO" id="GO:0008270">
    <property type="term" value="F:zinc ion binding"/>
    <property type="evidence" value="ECO:0007669"/>
    <property type="project" value="UniProtKB-KW"/>
</dbReference>
<evidence type="ECO:0000256" key="2">
    <source>
        <dbReference type="ARBA" id="ARBA00022771"/>
    </source>
</evidence>
<dbReference type="GO" id="GO:0035973">
    <property type="term" value="P:aggrephagy"/>
    <property type="evidence" value="ECO:0007669"/>
    <property type="project" value="TreeGrafter"/>
</dbReference>
<dbReference type="AlphaFoldDB" id="A0A428RU34"/>
<keyword evidence="8" id="KW-1185">Reference proteome</keyword>
<dbReference type="InterPro" id="IPR043145">
    <property type="entry name" value="Znf_ZZ_sf"/>
</dbReference>
<sequence>MTGNRGMWVLDILTLDHDLRHDAICDNCGLDIYGTRFKCLVCSDFDYCSKCVLRAELTHGSHDFQSIEHPRVASSGDRPDRWASGFGHSVNDNSQRTRSM</sequence>
<comment type="caution">
    <text evidence="7">The sequence shown here is derived from an EMBL/GenBank/DDBJ whole genome shotgun (WGS) entry which is preliminary data.</text>
</comment>
<dbReference type="GO" id="GO:0016235">
    <property type="term" value="C:aggresome"/>
    <property type="evidence" value="ECO:0007669"/>
    <property type="project" value="TreeGrafter"/>
</dbReference>
<keyword evidence="1" id="KW-0479">Metal-binding</keyword>
<feature type="compositionally biased region" description="Basic and acidic residues" evidence="5">
    <location>
        <begin position="68"/>
        <end position="81"/>
    </location>
</feature>
<evidence type="ECO:0000256" key="4">
    <source>
        <dbReference type="PROSITE-ProRule" id="PRU00228"/>
    </source>
</evidence>
<dbReference type="PANTHER" id="PTHR15090:SF0">
    <property type="entry name" value="SEQUESTOSOME-1"/>
    <property type="match status" value="1"/>
</dbReference>
<dbReference type="SMART" id="SM00291">
    <property type="entry name" value="ZnF_ZZ"/>
    <property type="match status" value="1"/>
</dbReference>
<dbReference type="GO" id="GO:0070530">
    <property type="term" value="F:K63-linked polyubiquitin modification-dependent protein binding"/>
    <property type="evidence" value="ECO:0007669"/>
    <property type="project" value="TreeGrafter"/>
</dbReference>
<evidence type="ECO:0000313" key="7">
    <source>
        <dbReference type="EMBL" id="RSL80999.1"/>
    </source>
</evidence>
<feature type="domain" description="ZZ-type" evidence="6">
    <location>
        <begin position="20"/>
        <end position="72"/>
    </location>
</feature>
<dbReference type="PANTHER" id="PTHR15090">
    <property type="entry name" value="SEQUESTOSOME 1-RELATED"/>
    <property type="match status" value="1"/>
</dbReference>
<evidence type="ECO:0000256" key="1">
    <source>
        <dbReference type="ARBA" id="ARBA00022723"/>
    </source>
</evidence>
<evidence type="ECO:0000313" key="8">
    <source>
        <dbReference type="Proteomes" id="UP000287144"/>
    </source>
</evidence>
<dbReference type="STRING" id="1325735.A0A428RU34"/>
<evidence type="ECO:0000256" key="3">
    <source>
        <dbReference type="ARBA" id="ARBA00022833"/>
    </source>
</evidence>
<protein>
    <recommendedName>
        <fullName evidence="6">ZZ-type domain-containing protein</fullName>
    </recommendedName>
</protein>
<dbReference type="GO" id="GO:0044753">
    <property type="term" value="C:amphisome"/>
    <property type="evidence" value="ECO:0007669"/>
    <property type="project" value="TreeGrafter"/>
</dbReference>
<dbReference type="Gene3D" id="3.30.60.90">
    <property type="match status" value="1"/>
</dbReference>
<dbReference type="SUPFAM" id="SSF57850">
    <property type="entry name" value="RING/U-box"/>
    <property type="match status" value="1"/>
</dbReference>
<gene>
    <name evidence="7" type="ORF">CEP52_017286</name>
</gene>
<name>A0A428RU34_9HYPO</name>
<dbReference type="GO" id="GO:0000423">
    <property type="term" value="P:mitophagy"/>
    <property type="evidence" value="ECO:0007669"/>
    <property type="project" value="TreeGrafter"/>
</dbReference>
<feature type="region of interest" description="Disordered" evidence="5">
    <location>
        <begin position="68"/>
        <end position="100"/>
    </location>
</feature>
<dbReference type="EMBL" id="NKCK01000493">
    <property type="protein sequence ID" value="RSL80999.1"/>
    <property type="molecule type" value="Genomic_DNA"/>
</dbReference>
<organism evidence="7 8">
    <name type="scientific">Fusarium oligoseptatum</name>
    <dbReference type="NCBI Taxonomy" id="2604345"/>
    <lineage>
        <taxon>Eukaryota</taxon>
        <taxon>Fungi</taxon>
        <taxon>Dikarya</taxon>
        <taxon>Ascomycota</taxon>
        <taxon>Pezizomycotina</taxon>
        <taxon>Sordariomycetes</taxon>
        <taxon>Hypocreomycetidae</taxon>
        <taxon>Hypocreales</taxon>
        <taxon>Nectriaceae</taxon>
        <taxon>Fusarium</taxon>
        <taxon>Fusarium solani species complex</taxon>
    </lineage>
</organism>
<dbReference type="PROSITE" id="PS50135">
    <property type="entry name" value="ZF_ZZ_2"/>
    <property type="match status" value="1"/>
</dbReference>
<keyword evidence="2 4" id="KW-0863">Zinc-finger</keyword>
<evidence type="ECO:0000256" key="5">
    <source>
        <dbReference type="SAM" id="MobiDB-lite"/>
    </source>
</evidence>
<feature type="compositionally biased region" description="Polar residues" evidence="5">
    <location>
        <begin position="90"/>
        <end position="100"/>
    </location>
</feature>
<dbReference type="Pfam" id="PF00569">
    <property type="entry name" value="ZZ"/>
    <property type="match status" value="1"/>
</dbReference>
<keyword evidence="3" id="KW-0862">Zinc</keyword>
<dbReference type="GO" id="GO:0005080">
    <property type="term" value="F:protein kinase C binding"/>
    <property type="evidence" value="ECO:0007669"/>
    <property type="project" value="TreeGrafter"/>
</dbReference>
<accession>A0A428RU34</accession>
<evidence type="ECO:0000259" key="6">
    <source>
        <dbReference type="PROSITE" id="PS50135"/>
    </source>
</evidence>
<dbReference type="GO" id="GO:0007032">
    <property type="term" value="P:endosome organization"/>
    <property type="evidence" value="ECO:0007669"/>
    <property type="project" value="TreeGrafter"/>
</dbReference>
<dbReference type="InterPro" id="IPR000433">
    <property type="entry name" value="Znf_ZZ"/>
</dbReference>
<proteinExistence type="predicted"/>
<dbReference type="CDD" id="cd02340">
    <property type="entry name" value="ZZ_NBR1_like"/>
    <property type="match status" value="1"/>
</dbReference>
<dbReference type="Proteomes" id="UP000287144">
    <property type="component" value="Unassembled WGS sequence"/>
</dbReference>
<dbReference type="InterPro" id="IPR052260">
    <property type="entry name" value="Autophagy_Rcpt_SigReg"/>
</dbReference>